<dbReference type="Gene3D" id="3.30.1370.10">
    <property type="entry name" value="K Homology domain, type 1"/>
    <property type="match status" value="1"/>
</dbReference>
<dbReference type="GO" id="GO:0000398">
    <property type="term" value="P:mRNA splicing, via spliceosome"/>
    <property type="evidence" value="ECO:0007669"/>
    <property type="project" value="UniProtKB-UniRule"/>
</dbReference>
<dbReference type="CDD" id="cd22382">
    <property type="entry name" value="KH-I_SF1"/>
    <property type="match status" value="1"/>
</dbReference>
<evidence type="ECO:0000256" key="16">
    <source>
        <dbReference type="ARBA" id="ARBA00055181"/>
    </source>
</evidence>
<dbReference type="GO" id="GO:0005681">
    <property type="term" value="C:spliceosomal complex"/>
    <property type="evidence" value="ECO:0007669"/>
    <property type="project" value="UniProtKB-KW"/>
</dbReference>
<dbReference type="InterPro" id="IPR036612">
    <property type="entry name" value="KH_dom_type_1_sf"/>
</dbReference>
<dbReference type="InterPro" id="IPR055256">
    <property type="entry name" value="KH_1_KHDC4/BBP-like"/>
</dbReference>
<comment type="similarity">
    <text evidence="2 17">Belongs to the BBP/SF1 family.</text>
</comment>
<comment type="function">
    <text evidence="17">Necessary for the splicing of pre-mRNA. Has a role in the recognition of the branch site (5'-UACUAAC-3'), the pyrimidine tract and the 3'-splice site at the 3'-end of introns.</text>
</comment>
<dbReference type="PANTHER" id="PTHR11208:SF45">
    <property type="entry name" value="SPLICING FACTOR 1"/>
    <property type="match status" value="1"/>
</dbReference>
<dbReference type="AlphaFoldDB" id="A0A183MFQ5"/>
<evidence type="ECO:0000256" key="18">
    <source>
        <dbReference type="SAM" id="MobiDB-lite"/>
    </source>
</evidence>
<dbReference type="FunFam" id="3.30.1370.10:FF:000016">
    <property type="entry name" value="Putative splicing factor 1"/>
    <property type="match status" value="1"/>
</dbReference>
<evidence type="ECO:0000256" key="12">
    <source>
        <dbReference type="ARBA" id="ARBA00023015"/>
    </source>
</evidence>
<accession>A0A183MFQ5</accession>
<organism evidence="19 20">
    <name type="scientific">Schistosoma margrebowiei</name>
    <dbReference type="NCBI Taxonomy" id="48269"/>
    <lineage>
        <taxon>Eukaryota</taxon>
        <taxon>Metazoa</taxon>
        <taxon>Spiralia</taxon>
        <taxon>Lophotrochozoa</taxon>
        <taxon>Platyhelminthes</taxon>
        <taxon>Trematoda</taxon>
        <taxon>Digenea</taxon>
        <taxon>Strigeidida</taxon>
        <taxon>Schistosomatoidea</taxon>
        <taxon>Schistosomatidae</taxon>
        <taxon>Schistosoma</taxon>
    </lineage>
</organism>
<keyword evidence="9 17" id="KW-0862">Zinc</keyword>
<dbReference type="InterPro" id="IPR045071">
    <property type="entry name" value="BBP-like"/>
</dbReference>
<keyword evidence="12" id="KW-0805">Transcription regulation</keyword>
<reference evidence="19 20" key="1">
    <citation type="submission" date="2018-11" db="EMBL/GenBank/DDBJ databases">
        <authorList>
            <consortium name="Pathogen Informatics"/>
        </authorList>
    </citation>
    <scope>NUCLEOTIDE SEQUENCE [LARGE SCALE GENOMIC DNA]</scope>
    <source>
        <strain evidence="19 20">Zambia</strain>
    </source>
</reference>
<evidence type="ECO:0000256" key="10">
    <source>
        <dbReference type="ARBA" id="ARBA00022884"/>
    </source>
</evidence>
<name>A0A183MFQ5_9TREM</name>
<keyword evidence="6 17" id="KW-0479">Metal-binding</keyword>
<keyword evidence="10" id="KW-0694">RNA-binding</keyword>
<evidence type="ECO:0000256" key="15">
    <source>
        <dbReference type="ARBA" id="ARBA00023242"/>
    </source>
</evidence>
<keyword evidence="13" id="KW-0804">Transcription</keyword>
<evidence type="ECO:0000313" key="19">
    <source>
        <dbReference type="EMBL" id="VDP16934.1"/>
    </source>
</evidence>
<dbReference type="STRING" id="48269.A0A183MFQ5"/>
<protein>
    <recommendedName>
        <fullName evidence="17">Branchpoint-bridging protein</fullName>
    </recommendedName>
</protein>
<proteinExistence type="inferred from homology"/>
<evidence type="ECO:0000256" key="8">
    <source>
        <dbReference type="ARBA" id="ARBA00022771"/>
    </source>
</evidence>
<gene>
    <name evidence="19" type="ORF">SMRZ_LOCUS14880</name>
</gene>
<keyword evidence="7 17" id="KW-0747">Spliceosome</keyword>
<evidence type="ECO:0000256" key="14">
    <source>
        <dbReference type="ARBA" id="ARBA00023187"/>
    </source>
</evidence>
<dbReference type="Proteomes" id="UP000277204">
    <property type="component" value="Unassembled WGS sequence"/>
</dbReference>
<keyword evidence="15 17" id="KW-0539">Nucleus</keyword>
<evidence type="ECO:0000313" key="20">
    <source>
        <dbReference type="Proteomes" id="UP000277204"/>
    </source>
</evidence>
<dbReference type="PANTHER" id="PTHR11208">
    <property type="entry name" value="RNA-BINDING PROTEIN RELATED"/>
    <property type="match status" value="1"/>
</dbReference>
<comment type="subcellular location">
    <subcellularLocation>
        <location evidence="1 17">Nucleus</location>
    </subcellularLocation>
</comment>
<feature type="region of interest" description="Disordered" evidence="18">
    <location>
        <begin position="1"/>
        <end position="57"/>
    </location>
</feature>
<keyword evidence="5 17" id="KW-0507">mRNA processing</keyword>
<evidence type="ECO:0000256" key="13">
    <source>
        <dbReference type="ARBA" id="ARBA00023163"/>
    </source>
</evidence>
<keyword evidence="20" id="KW-1185">Reference proteome</keyword>
<keyword evidence="8 17" id="KW-0863">Zinc-finger</keyword>
<evidence type="ECO:0000256" key="3">
    <source>
        <dbReference type="ARBA" id="ARBA00022491"/>
    </source>
</evidence>
<keyword evidence="4" id="KW-0597">Phosphoprotein</keyword>
<evidence type="ECO:0000256" key="11">
    <source>
        <dbReference type="ARBA" id="ARBA00022990"/>
    </source>
</evidence>
<dbReference type="SMART" id="SM00322">
    <property type="entry name" value="KH"/>
    <property type="match status" value="1"/>
</dbReference>
<keyword evidence="3" id="KW-0678">Repressor</keyword>
<evidence type="ECO:0000256" key="9">
    <source>
        <dbReference type="ARBA" id="ARBA00022833"/>
    </source>
</evidence>
<evidence type="ECO:0000256" key="4">
    <source>
        <dbReference type="ARBA" id="ARBA00022553"/>
    </source>
</evidence>
<dbReference type="EMBL" id="UZAI01016838">
    <property type="protein sequence ID" value="VDP16934.1"/>
    <property type="molecule type" value="Genomic_DNA"/>
</dbReference>
<keyword evidence="11" id="KW-0007">Acetylation</keyword>
<evidence type="ECO:0000256" key="17">
    <source>
        <dbReference type="RuleBase" id="RU367126"/>
    </source>
</evidence>
<evidence type="ECO:0000256" key="5">
    <source>
        <dbReference type="ARBA" id="ARBA00022664"/>
    </source>
</evidence>
<dbReference type="GO" id="GO:0048024">
    <property type="term" value="P:regulation of mRNA splicing, via spliceosome"/>
    <property type="evidence" value="ECO:0007669"/>
    <property type="project" value="TreeGrafter"/>
</dbReference>
<dbReference type="GO" id="GO:0008270">
    <property type="term" value="F:zinc ion binding"/>
    <property type="evidence" value="ECO:0007669"/>
    <property type="project" value="UniProtKB-UniRule"/>
</dbReference>
<dbReference type="GO" id="GO:0005654">
    <property type="term" value="C:nucleoplasm"/>
    <property type="evidence" value="ECO:0007669"/>
    <property type="project" value="UniProtKB-ARBA"/>
</dbReference>
<sequence>MSKRMLAITDGSSSRSRRRSRSPEKSPAPRKRKSRWSAVETDRIFIPGMPTQLPPNLTPQQERLQIEDMSRRLKSGDLGIPKNPEDRAPQNRITDKVFIPQDNHPDINFVGLLIGPRGNTLKALEKDTGAKVIIRGKGSVKEGKVGRRDGLPLPGEDEPLHAFISAPSAECVDKAVKKINEIIRQGIEIPESQNDLRRAQLRELALLNGTLREHEGLMKLRAMAEAQSIATNKIQCGICGGAGHLSTDCKALLGGQAYLDQLNANPGERAKMDSEYTALMAELGVGGSQGLPPGLRGFNALQPQPARPTRQPPPPGVAAFDDDDDGDAGTNCTTATTTSAVSTAVSSPNQYAFALPPPPPPPTQYAPMVTPVTPWATPAVVPSMPGYPSTVAYPTSGVPAVAGAYSEVPVATNGGSSLNHWHPSVPGSAWGDSSSQVPAGVPVPGTAMVPPYYLPTPTDYWAGYAGSYAAAVPNPPPPPPPPGV</sequence>
<dbReference type="InterPro" id="IPR004087">
    <property type="entry name" value="KH_dom"/>
</dbReference>
<dbReference type="GO" id="GO:0045131">
    <property type="term" value="F:pre-mRNA branch point binding"/>
    <property type="evidence" value="ECO:0007669"/>
    <property type="project" value="UniProtKB-UniRule"/>
</dbReference>
<dbReference type="PROSITE" id="PS50084">
    <property type="entry name" value="KH_TYPE_1"/>
    <property type="match status" value="1"/>
</dbReference>
<dbReference type="GO" id="GO:0003729">
    <property type="term" value="F:mRNA binding"/>
    <property type="evidence" value="ECO:0007669"/>
    <property type="project" value="TreeGrafter"/>
</dbReference>
<feature type="region of interest" description="Disordered" evidence="18">
    <location>
        <begin position="296"/>
        <end position="334"/>
    </location>
</feature>
<evidence type="ECO:0000256" key="1">
    <source>
        <dbReference type="ARBA" id="ARBA00004123"/>
    </source>
</evidence>
<dbReference type="Pfam" id="PF22675">
    <property type="entry name" value="KH-I_KHDC4-BBP"/>
    <property type="match status" value="1"/>
</dbReference>
<evidence type="ECO:0000256" key="6">
    <source>
        <dbReference type="ARBA" id="ARBA00022723"/>
    </source>
</evidence>
<keyword evidence="14 17" id="KW-0508">mRNA splicing</keyword>
<dbReference type="SUPFAM" id="SSF54791">
    <property type="entry name" value="Eukaryotic type KH-domain (KH-domain type I)"/>
    <property type="match status" value="1"/>
</dbReference>
<comment type="function">
    <text evidence="16">Necessary for the ATP-dependent first step of spliceosome assembly. Binds to the intron branch point sequence (BPS) 5'-UACUAAC-3' of the pre-mRNA. May act as transcription repressor.</text>
</comment>
<evidence type="ECO:0000256" key="2">
    <source>
        <dbReference type="ARBA" id="ARBA00010382"/>
    </source>
</evidence>
<evidence type="ECO:0000256" key="7">
    <source>
        <dbReference type="ARBA" id="ARBA00022728"/>
    </source>
</evidence>